<keyword evidence="1" id="KW-0812">Transmembrane</keyword>
<reference evidence="2 3" key="1">
    <citation type="submission" date="2022-10" db="EMBL/GenBank/DDBJ databases">
        <title>Pararhodobacter sp. nov., isolated from marine algae.</title>
        <authorList>
            <person name="Choi B.J."/>
            <person name="Kim J.M."/>
            <person name="Lee J.K."/>
            <person name="Choi D.G."/>
            <person name="Jeon C.O."/>
        </authorList>
    </citation>
    <scope>NUCLEOTIDE SEQUENCE [LARGE SCALE GENOMIC DNA]</scope>
    <source>
        <strain evidence="2 3">ZQ420</strain>
    </source>
</reference>
<name>A0ABT3GYG3_9RHOB</name>
<keyword evidence="1" id="KW-1133">Transmembrane helix</keyword>
<keyword evidence="3" id="KW-1185">Reference proteome</keyword>
<comment type="caution">
    <text evidence="2">The sequence shown here is derived from an EMBL/GenBank/DDBJ whole genome shotgun (WGS) entry which is preliminary data.</text>
</comment>
<protein>
    <submittedName>
        <fullName evidence="2">Uncharacterized protein</fullName>
    </submittedName>
</protein>
<feature type="transmembrane region" description="Helical" evidence="1">
    <location>
        <begin position="41"/>
        <end position="60"/>
    </location>
</feature>
<keyword evidence="1" id="KW-0472">Membrane</keyword>
<organism evidence="2 3">
    <name type="scientific">Pararhodobacter zhoushanensis</name>
    <dbReference type="NCBI Taxonomy" id="2479545"/>
    <lineage>
        <taxon>Bacteria</taxon>
        <taxon>Pseudomonadati</taxon>
        <taxon>Pseudomonadota</taxon>
        <taxon>Alphaproteobacteria</taxon>
        <taxon>Rhodobacterales</taxon>
        <taxon>Paracoccaceae</taxon>
        <taxon>Pararhodobacter</taxon>
    </lineage>
</organism>
<sequence length="137" mass="15905">MTSILPAFFAQASSALAIMGMLFVMRAFWPLTRQQLDPFGRYTVAAVILLVSAKVLRSLWWDWARVVFGDSWPQMRDALGGVDFNAVFNLMVFAASVLFLRARLYAIPEPERARWRWWSAWAHPGNRCIIPWRKRDE</sequence>
<evidence type="ECO:0000256" key="1">
    <source>
        <dbReference type="SAM" id="Phobius"/>
    </source>
</evidence>
<feature type="transmembrane region" description="Helical" evidence="1">
    <location>
        <begin position="6"/>
        <end position="29"/>
    </location>
</feature>
<evidence type="ECO:0000313" key="3">
    <source>
        <dbReference type="Proteomes" id="UP001208938"/>
    </source>
</evidence>
<dbReference type="EMBL" id="JAPDFL010000001">
    <property type="protein sequence ID" value="MCW1932600.1"/>
    <property type="molecule type" value="Genomic_DNA"/>
</dbReference>
<accession>A0ABT3GYG3</accession>
<proteinExistence type="predicted"/>
<dbReference type="Proteomes" id="UP001208938">
    <property type="component" value="Unassembled WGS sequence"/>
</dbReference>
<evidence type="ECO:0000313" key="2">
    <source>
        <dbReference type="EMBL" id="MCW1932600.1"/>
    </source>
</evidence>
<dbReference type="RefSeq" id="WP_264505586.1">
    <property type="nucleotide sequence ID" value="NZ_JAPDFL010000001.1"/>
</dbReference>
<feature type="transmembrane region" description="Helical" evidence="1">
    <location>
        <begin position="80"/>
        <end position="100"/>
    </location>
</feature>
<gene>
    <name evidence="2" type="ORF">OKW52_10120</name>
</gene>